<dbReference type="Proteomes" id="UP000035680">
    <property type="component" value="Unassembled WGS sequence"/>
</dbReference>
<dbReference type="AlphaFoldDB" id="A0A0K0FRQ5"/>
<dbReference type="STRING" id="75913.A0A0K0FRQ5"/>
<organism evidence="2 3">
    <name type="scientific">Strongyloides venezuelensis</name>
    <name type="common">Threadworm</name>
    <dbReference type="NCBI Taxonomy" id="75913"/>
    <lineage>
        <taxon>Eukaryota</taxon>
        <taxon>Metazoa</taxon>
        <taxon>Ecdysozoa</taxon>
        <taxon>Nematoda</taxon>
        <taxon>Chromadorea</taxon>
        <taxon>Rhabditida</taxon>
        <taxon>Tylenchina</taxon>
        <taxon>Panagrolaimomorpha</taxon>
        <taxon>Strongyloidoidea</taxon>
        <taxon>Strongyloididae</taxon>
        <taxon>Strongyloides</taxon>
    </lineage>
</organism>
<feature type="compositionally biased region" description="Acidic residues" evidence="1">
    <location>
        <begin position="268"/>
        <end position="278"/>
    </location>
</feature>
<feature type="region of interest" description="Disordered" evidence="1">
    <location>
        <begin position="186"/>
        <end position="278"/>
    </location>
</feature>
<feature type="compositionally biased region" description="Basic and acidic residues" evidence="1">
    <location>
        <begin position="48"/>
        <end position="64"/>
    </location>
</feature>
<accession>A0A0K0FRQ5</accession>
<feature type="region of interest" description="Disordered" evidence="1">
    <location>
        <begin position="41"/>
        <end position="68"/>
    </location>
</feature>
<evidence type="ECO:0000256" key="1">
    <source>
        <dbReference type="SAM" id="MobiDB-lite"/>
    </source>
</evidence>
<reference evidence="2" key="1">
    <citation type="submission" date="2014-07" db="EMBL/GenBank/DDBJ databases">
        <authorList>
            <person name="Martin A.A"/>
            <person name="De Silva N."/>
        </authorList>
    </citation>
    <scope>NUCLEOTIDE SEQUENCE</scope>
</reference>
<proteinExistence type="predicted"/>
<keyword evidence="2" id="KW-1185">Reference proteome</keyword>
<evidence type="ECO:0000313" key="3">
    <source>
        <dbReference type="WBParaSite" id="SVE_1275700.1"/>
    </source>
</evidence>
<evidence type="ECO:0000313" key="2">
    <source>
        <dbReference type="Proteomes" id="UP000035680"/>
    </source>
</evidence>
<dbReference type="WBParaSite" id="SVE_1275700.1">
    <property type="protein sequence ID" value="SVE_1275700.1"/>
    <property type="gene ID" value="SVE_1275700"/>
</dbReference>
<feature type="compositionally biased region" description="Basic and acidic residues" evidence="1">
    <location>
        <begin position="234"/>
        <end position="245"/>
    </location>
</feature>
<name>A0A0K0FRQ5_STRVS</name>
<protein>
    <submittedName>
        <fullName evidence="3">Centrosomal protein of 19 kDa</fullName>
    </submittedName>
</protein>
<reference evidence="3" key="2">
    <citation type="submission" date="2015-08" db="UniProtKB">
        <authorList>
            <consortium name="WormBaseParasite"/>
        </authorList>
    </citation>
    <scope>IDENTIFICATION</scope>
</reference>
<sequence>MMLLDPNTNKLTIEKLSSQIRVKYLRNPADQIVQIIREKIQSKKGTKKEKTSEICRSQEREKSTPIRNPSIFNKLKEVKTLRMEEETTTEDLLQGLDIDSPKNVNEDVVKNEEKPSVKGAINISDFEDSSDDDCDDILDKAVGTKQNTIQGVASGTAKISNNTSNAKVNSEKAKDDFMDFFDNIDDVSNKNFPKSPKKPSPESVKKVIPQETKSDPFSQNIFGSLDESSDEDPIVEKNDKHKTVENKNSGQNKKMVGPGGRMWHDDLDLSEDEDSDDD</sequence>